<keyword evidence="5 9" id="KW-1003">Cell membrane</keyword>
<evidence type="ECO:0000256" key="4">
    <source>
        <dbReference type="ARBA" id="ARBA00022448"/>
    </source>
</evidence>
<keyword evidence="4" id="KW-0813">Transport</keyword>
<dbReference type="InterPro" id="IPR005672">
    <property type="entry name" value="Phosphate_PstA"/>
</dbReference>
<dbReference type="NCBIfam" id="TIGR00974">
    <property type="entry name" value="3a0107s02c"/>
    <property type="match status" value="1"/>
</dbReference>
<dbReference type="PANTHER" id="PTHR43470">
    <property type="entry name" value="PHOSPHATE TRANSPORT SYSTEM PERMEASE PROTEIN PSTA-RELATED"/>
    <property type="match status" value="1"/>
</dbReference>
<evidence type="ECO:0000256" key="2">
    <source>
        <dbReference type="ARBA" id="ARBA00007069"/>
    </source>
</evidence>
<feature type="transmembrane region" description="Helical" evidence="9">
    <location>
        <begin position="351"/>
        <end position="373"/>
    </location>
</feature>
<evidence type="ECO:0000256" key="7">
    <source>
        <dbReference type="ARBA" id="ARBA00022989"/>
    </source>
</evidence>
<dbReference type="InterPro" id="IPR024573">
    <property type="entry name" value="DUF3333"/>
</dbReference>
<dbReference type="SUPFAM" id="SSF161098">
    <property type="entry name" value="MetI-like"/>
    <property type="match status" value="1"/>
</dbReference>
<dbReference type="GO" id="GO:0005315">
    <property type="term" value="F:phosphate transmembrane transporter activity"/>
    <property type="evidence" value="ECO:0007669"/>
    <property type="project" value="InterPro"/>
</dbReference>
<feature type="transmembrane region" description="Helical" evidence="9">
    <location>
        <begin position="231"/>
        <end position="260"/>
    </location>
</feature>
<evidence type="ECO:0000256" key="9">
    <source>
        <dbReference type="RuleBase" id="RU363043"/>
    </source>
</evidence>
<protein>
    <recommendedName>
        <fullName evidence="3 9">Phosphate transport system permease protein PstA</fullName>
    </recommendedName>
</protein>
<dbReference type="RefSeq" id="WP_240622466.1">
    <property type="nucleotide sequence ID" value="NZ_LNJZ01000004.1"/>
</dbReference>
<feature type="transmembrane region" description="Helical" evidence="9">
    <location>
        <begin position="34"/>
        <end position="57"/>
    </location>
</feature>
<comment type="subcellular location">
    <subcellularLocation>
        <location evidence="9">Cell inner membrane</location>
        <topology evidence="9">Multi-pass membrane protein</topology>
    </subcellularLocation>
    <subcellularLocation>
        <location evidence="1">Cell membrane</location>
        <topology evidence="1">Multi-pass membrane protein</topology>
    </subcellularLocation>
</comment>
<sequence length="455" mass="49501">MNKQPLSSGLSERDMVRSRLAKTLRRRHARERRFRLAGVVSVGLALACVLLLFGSILQRGLPAFWQSSIQLPIYFDPEIIRVDAAPQPLPDEPPVEFQRRQLEWQGQLARSNWQRLLTLGVQQLYPEQQIQPRHAQALFTRAVQHQLREMFAADPGLLGQTLELSLLADANVDVWLRGKIDRSLPDAQQQLAAPVRALADQLQADGHIKLKFASALFGNADSRSSPASAGLLGAFVGSLYMLAVVLLVAVPVGVGAAIYLEEFAPKSRWIDLIEVNINNLAAVPSIVFGLLGAALFINWFRLPMSAPLVGGLVLSLMALPTVIIATRAALQAVPGTIRQAALAMGASRTQAVFHHVLPLALPGVLTGAILAVAQSLGETAPLLLIGMNAFVANVPASPLDQSSALSVQIFLWQGHELRNFFEARTAAAIIVLLSLMISLNAVAIYLRKRLENKWS</sequence>
<accession>A0A4R6TT26</accession>
<evidence type="ECO:0000256" key="3">
    <source>
        <dbReference type="ARBA" id="ARBA00016864"/>
    </source>
</evidence>
<dbReference type="Pfam" id="PF11812">
    <property type="entry name" value="DUF3333"/>
    <property type="match status" value="1"/>
</dbReference>
<dbReference type="Pfam" id="PF00528">
    <property type="entry name" value="BPD_transp_1"/>
    <property type="match status" value="1"/>
</dbReference>
<comment type="similarity">
    <text evidence="2 9">Belongs to the binding-protein-dependent transport system permease family. CysTW subfamily.</text>
</comment>
<keyword evidence="7 9" id="KW-1133">Transmembrane helix</keyword>
<dbReference type="Proteomes" id="UP000294575">
    <property type="component" value="Unassembled WGS sequence"/>
</dbReference>
<dbReference type="InterPro" id="IPR000515">
    <property type="entry name" value="MetI-like"/>
</dbReference>
<dbReference type="InterPro" id="IPR035906">
    <property type="entry name" value="MetI-like_sf"/>
</dbReference>
<comment type="caution">
    <text evidence="11">The sequence shown here is derived from an EMBL/GenBank/DDBJ whole genome shotgun (WGS) entry which is preliminary data.</text>
</comment>
<keyword evidence="12" id="KW-1185">Reference proteome</keyword>
<evidence type="ECO:0000256" key="8">
    <source>
        <dbReference type="ARBA" id="ARBA00023136"/>
    </source>
</evidence>
<feature type="transmembrane region" description="Helical" evidence="9">
    <location>
        <begin position="280"/>
        <end position="300"/>
    </location>
</feature>
<keyword evidence="6 9" id="KW-0812">Transmembrane</keyword>
<dbReference type="EMBL" id="SNYK01000018">
    <property type="protein sequence ID" value="TDQ34651.1"/>
    <property type="molecule type" value="Genomic_DNA"/>
</dbReference>
<evidence type="ECO:0000259" key="10">
    <source>
        <dbReference type="PROSITE" id="PS50928"/>
    </source>
</evidence>
<dbReference type="GO" id="GO:0005886">
    <property type="term" value="C:plasma membrane"/>
    <property type="evidence" value="ECO:0007669"/>
    <property type="project" value="UniProtKB-SubCell"/>
</dbReference>
<proteinExistence type="inferred from homology"/>
<reference evidence="11 12" key="1">
    <citation type="submission" date="2019-03" db="EMBL/GenBank/DDBJ databases">
        <title>Genomic Encyclopedia of Type Strains, Phase IV (KMG-IV): sequencing the most valuable type-strain genomes for metagenomic binning, comparative biology and taxonomic classification.</title>
        <authorList>
            <person name="Goeker M."/>
        </authorList>
    </citation>
    <scope>NUCLEOTIDE SEQUENCE [LARGE SCALE GENOMIC DNA]</scope>
    <source>
        <strain evidence="11 12">DSM 28679</strain>
    </source>
</reference>
<feature type="transmembrane region" description="Helical" evidence="9">
    <location>
        <begin position="306"/>
        <end position="330"/>
    </location>
</feature>
<dbReference type="AlphaFoldDB" id="A0A4R6TT26"/>
<evidence type="ECO:0000313" key="12">
    <source>
        <dbReference type="Proteomes" id="UP000294575"/>
    </source>
</evidence>
<dbReference type="PROSITE" id="PS50928">
    <property type="entry name" value="ABC_TM1"/>
    <property type="match status" value="1"/>
</dbReference>
<name>A0A4R6TT26_9GAMM</name>
<dbReference type="PANTHER" id="PTHR43470:SF5">
    <property type="entry name" value="PHOSPHATE TRANSPORT SYSTEM PERMEASE PROTEIN PSTA"/>
    <property type="match status" value="1"/>
</dbReference>
<gene>
    <name evidence="11" type="ORF">DFQ45_11811</name>
</gene>
<evidence type="ECO:0000313" key="11">
    <source>
        <dbReference type="EMBL" id="TDQ34651.1"/>
    </source>
</evidence>
<dbReference type="GO" id="GO:0035435">
    <property type="term" value="P:phosphate ion transmembrane transport"/>
    <property type="evidence" value="ECO:0007669"/>
    <property type="project" value="InterPro"/>
</dbReference>
<organism evidence="11 12">
    <name type="scientific">Thiopseudomonas denitrificans</name>
    <dbReference type="NCBI Taxonomy" id="1501432"/>
    <lineage>
        <taxon>Bacteria</taxon>
        <taxon>Pseudomonadati</taxon>
        <taxon>Pseudomonadota</taxon>
        <taxon>Gammaproteobacteria</taxon>
        <taxon>Pseudomonadales</taxon>
        <taxon>Pseudomonadaceae</taxon>
        <taxon>Thiopseudomonas</taxon>
    </lineage>
</organism>
<dbReference type="Gene3D" id="1.10.3720.10">
    <property type="entry name" value="MetI-like"/>
    <property type="match status" value="1"/>
</dbReference>
<feature type="transmembrane region" description="Helical" evidence="9">
    <location>
        <begin position="426"/>
        <end position="446"/>
    </location>
</feature>
<evidence type="ECO:0000256" key="5">
    <source>
        <dbReference type="ARBA" id="ARBA00022475"/>
    </source>
</evidence>
<feature type="domain" description="ABC transmembrane type-1" evidence="10">
    <location>
        <begin position="235"/>
        <end position="441"/>
    </location>
</feature>
<dbReference type="CDD" id="cd06261">
    <property type="entry name" value="TM_PBP2"/>
    <property type="match status" value="1"/>
</dbReference>
<evidence type="ECO:0000256" key="6">
    <source>
        <dbReference type="ARBA" id="ARBA00022692"/>
    </source>
</evidence>
<keyword evidence="8 9" id="KW-0472">Membrane</keyword>
<evidence type="ECO:0000256" key="1">
    <source>
        <dbReference type="ARBA" id="ARBA00004651"/>
    </source>
</evidence>